<protein>
    <recommendedName>
        <fullName evidence="4">DUF4362 domain-containing protein</fullName>
    </recommendedName>
</protein>
<accession>A0A1H0CS17</accession>
<evidence type="ECO:0008006" key="4">
    <source>
        <dbReference type="Google" id="ProtNLM"/>
    </source>
</evidence>
<sequence length="149" mass="16860">MKKITFSIVLLLIFFIAGCQNTEYSSAGNQEEHTVSAYTPSAEDVVDMHGEIENEERFKQFLNHVEEEKKDNLRLVRYTTEGDPILYDLAYDAGEIKLTMDSRRDEYGEGSITTATCNSIQTVETGEGADYILENCQDTTDQLILITLE</sequence>
<dbReference type="RefSeq" id="WP_175444188.1">
    <property type="nucleotide sequence ID" value="NZ_FNIL01000002.1"/>
</dbReference>
<name>A0A1H0CS17_9BACI</name>
<evidence type="ECO:0000313" key="3">
    <source>
        <dbReference type="Proteomes" id="UP000198778"/>
    </source>
</evidence>
<feature type="chain" id="PRO_5039254524" description="DUF4362 domain-containing protein" evidence="1">
    <location>
        <begin position="22"/>
        <end position="149"/>
    </location>
</feature>
<dbReference type="Proteomes" id="UP000198778">
    <property type="component" value="Unassembled WGS sequence"/>
</dbReference>
<reference evidence="3" key="1">
    <citation type="submission" date="2016-10" db="EMBL/GenBank/DDBJ databases">
        <authorList>
            <person name="Varghese N."/>
            <person name="Submissions S."/>
        </authorList>
    </citation>
    <scope>NUCLEOTIDE SEQUENCE [LARGE SCALE GENOMIC DNA]</scope>
    <source>
        <strain evidence="3">CGMCC 1.10369</strain>
    </source>
</reference>
<dbReference type="PROSITE" id="PS51257">
    <property type="entry name" value="PROKAR_LIPOPROTEIN"/>
    <property type="match status" value="1"/>
</dbReference>
<organism evidence="2 3">
    <name type="scientific">Alkalicoccus daliensis</name>
    <dbReference type="NCBI Taxonomy" id="745820"/>
    <lineage>
        <taxon>Bacteria</taxon>
        <taxon>Bacillati</taxon>
        <taxon>Bacillota</taxon>
        <taxon>Bacilli</taxon>
        <taxon>Bacillales</taxon>
        <taxon>Bacillaceae</taxon>
        <taxon>Alkalicoccus</taxon>
    </lineage>
</organism>
<dbReference type="Pfam" id="PF14275">
    <property type="entry name" value="DUF4362"/>
    <property type="match status" value="1"/>
</dbReference>
<dbReference type="EMBL" id="FNIL01000002">
    <property type="protein sequence ID" value="SDN60692.1"/>
    <property type="molecule type" value="Genomic_DNA"/>
</dbReference>
<keyword evidence="1" id="KW-0732">Signal</keyword>
<dbReference type="AlphaFoldDB" id="A0A1H0CS17"/>
<evidence type="ECO:0000256" key="1">
    <source>
        <dbReference type="SAM" id="SignalP"/>
    </source>
</evidence>
<keyword evidence="3" id="KW-1185">Reference proteome</keyword>
<gene>
    <name evidence="2" type="ORF">SAMN04488053_102210</name>
</gene>
<proteinExistence type="predicted"/>
<evidence type="ECO:0000313" key="2">
    <source>
        <dbReference type="EMBL" id="SDN60692.1"/>
    </source>
</evidence>
<dbReference type="STRING" id="745820.SAMN04488053_102210"/>
<dbReference type="InterPro" id="IPR025372">
    <property type="entry name" value="DUF4362"/>
</dbReference>
<feature type="signal peptide" evidence="1">
    <location>
        <begin position="1"/>
        <end position="21"/>
    </location>
</feature>